<dbReference type="AlphaFoldDB" id="F8L9X7"/>
<name>F8L9X7_9BACT</name>
<reference evidence="1" key="1">
    <citation type="submission" date="2011-05" db="EMBL/GenBank/DDBJ databases">
        <title>Unity in variety -- the pan-genome of the Chlamydiae.</title>
        <authorList>
            <person name="Collingro A."/>
            <person name="Tischler P."/>
            <person name="Weinmaier T."/>
            <person name="Penz T."/>
            <person name="Heinz E."/>
            <person name="Brunham R.C."/>
            <person name="Read T.D."/>
            <person name="Bavoil P.M."/>
            <person name="Sachse K."/>
            <person name="Kahane S."/>
            <person name="Friedman M.G."/>
            <person name="Rattei T."/>
            <person name="Myers G.S.A."/>
            <person name="Horn M."/>
        </authorList>
    </citation>
    <scope>NUCLEOTIDE SEQUENCE</scope>
    <source>
        <strain evidence="1">2032/99</strain>
    </source>
</reference>
<accession>F8L9X7</accession>
<organism evidence="1">
    <name type="scientific">Waddlia chondrophila 2032/99</name>
    <dbReference type="NCBI Taxonomy" id="765953"/>
    <lineage>
        <taxon>Bacteria</taxon>
        <taxon>Pseudomonadati</taxon>
        <taxon>Chlamydiota</taxon>
        <taxon>Chlamydiia</taxon>
        <taxon>Parachlamydiales</taxon>
        <taxon>Waddliaceae</taxon>
        <taxon>Waddlia</taxon>
    </lineage>
</organism>
<dbReference type="EMBL" id="FR872587">
    <property type="protein sequence ID" value="CCB90283.1"/>
    <property type="molecule type" value="Genomic_DNA"/>
</dbReference>
<proteinExistence type="predicted"/>
<sequence length="73" mass="8723">MWNWQSDIWKPIEGYGEKGNIFRSKLERSFLRNCSEFCEFISQSYIFPFKKPFAKAVLVELAKGYLEAHRGLW</sequence>
<evidence type="ECO:0000313" key="1">
    <source>
        <dbReference type="EMBL" id="CCB90283.1"/>
    </source>
</evidence>
<protein>
    <submittedName>
        <fullName evidence="1">Uncharacterized protein</fullName>
    </submittedName>
</protein>
<gene>
    <name evidence="1" type="ORF">WCH_DE19710</name>
</gene>